<sequence>MKKSEAATGKPKKNHRLKFTETEDNLLRLVVSKTGTDDWQLVASWMGCRTARQCRDRWKHYLSPMTNTNEWTPAEDQLLVENYKLLGSHWGALASLFPGRTSVGVRNRCCKLLKMKESTENKNKLCIKQPFPSSSSSDLSSPSSPCESTKILLPPISTLPFPSFVKPNNSKTNPSTPNFSADFTSNLLFSLN</sequence>
<evidence type="ECO:0000256" key="4">
    <source>
        <dbReference type="ARBA" id="ARBA00023242"/>
    </source>
</evidence>
<keyword evidence="2" id="KW-0238">DNA-binding</keyword>
<proteinExistence type="predicted"/>
<evidence type="ECO:0000256" key="2">
    <source>
        <dbReference type="ARBA" id="ARBA00023125"/>
    </source>
</evidence>
<dbReference type="SMART" id="SM00717">
    <property type="entry name" value="SANT"/>
    <property type="match status" value="2"/>
</dbReference>
<protein>
    <recommendedName>
        <fullName evidence="9">Myb-like DNA-binding domain containing protein</fullName>
    </recommendedName>
</protein>
<evidence type="ECO:0000259" key="5">
    <source>
        <dbReference type="PROSITE" id="PS50090"/>
    </source>
</evidence>
<dbReference type="InterPro" id="IPR051575">
    <property type="entry name" value="Myb-like_DNA-bd"/>
</dbReference>
<dbReference type="EMBL" id="JAPFFF010000016">
    <property type="protein sequence ID" value="KAK8864856.1"/>
    <property type="molecule type" value="Genomic_DNA"/>
</dbReference>
<evidence type="ECO:0008006" key="9">
    <source>
        <dbReference type="Google" id="ProtNLM"/>
    </source>
</evidence>
<comment type="caution">
    <text evidence="7">The sequence shown here is derived from an EMBL/GenBank/DDBJ whole genome shotgun (WGS) entry which is preliminary data.</text>
</comment>
<keyword evidence="8" id="KW-1185">Reference proteome</keyword>
<accession>A0ABR2IME2</accession>
<feature type="domain" description="HTH myb-type" evidence="6">
    <location>
        <begin position="71"/>
        <end position="117"/>
    </location>
</feature>
<reference evidence="7 8" key="1">
    <citation type="submission" date="2024-04" db="EMBL/GenBank/DDBJ databases">
        <title>Tritrichomonas musculus Genome.</title>
        <authorList>
            <person name="Alves-Ferreira E."/>
            <person name="Grigg M."/>
            <person name="Lorenzi H."/>
            <person name="Galac M."/>
        </authorList>
    </citation>
    <scope>NUCLEOTIDE SEQUENCE [LARGE SCALE GENOMIC DNA]</scope>
    <source>
        <strain evidence="7 8">EAF2021</strain>
    </source>
</reference>
<evidence type="ECO:0000313" key="7">
    <source>
        <dbReference type="EMBL" id="KAK8864856.1"/>
    </source>
</evidence>
<dbReference type="Pfam" id="PF13921">
    <property type="entry name" value="Myb_DNA-bind_6"/>
    <property type="match status" value="1"/>
</dbReference>
<feature type="domain" description="Myb-like" evidence="5">
    <location>
        <begin position="63"/>
        <end position="113"/>
    </location>
</feature>
<keyword evidence="4" id="KW-0539">Nucleus</keyword>
<dbReference type="SUPFAM" id="SSF46689">
    <property type="entry name" value="Homeodomain-like"/>
    <property type="match status" value="1"/>
</dbReference>
<evidence type="ECO:0000259" key="6">
    <source>
        <dbReference type="PROSITE" id="PS51294"/>
    </source>
</evidence>
<feature type="domain" description="Myb-like" evidence="5">
    <location>
        <begin position="11"/>
        <end position="62"/>
    </location>
</feature>
<organism evidence="7 8">
    <name type="scientific">Tritrichomonas musculus</name>
    <dbReference type="NCBI Taxonomy" id="1915356"/>
    <lineage>
        <taxon>Eukaryota</taxon>
        <taxon>Metamonada</taxon>
        <taxon>Parabasalia</taxon>
        <taxon>Tritrichomonadida</taxon>
        <taxon>Tritrichomonadidae</taxon>
        <taxon>Tritrichomonas</taxon>
    </lineage>
</organism>
<keyword evidence="1" id="KW-0805">Transcription regulation</keyword>
<dbReference type="Proteomes" id="UP001470230">
    <property type="component" value="Unassembled WGS sequence"/>
</dbReference>
<name>A0ABR2IME2_9EUKA</name>
<evidence type="ECO:0000256" key="3">
    <source>
        <dbReference type="ARBA" id="ARBA00023163"/>
    </source>
</evidence>
<dbReference type="InterPro" id="IPR009057">
    <property type="entry name" value="Homeodomain-like_sf"/>
</dbReference>
<dbReference type="CDD" id="cd00167">
    <property type="entry name" value="SANT"/>
    <property type="match status" value="2"/>
</dbReference>
<dbReference type="PROSITE" id="PS51294">
    <property type="entry name" value="HTH_MYB"/>
    <property type="match status" value="2"/>
</dbReference>
<dbReference type="PANTHER" id="PTHR46621">
    <property type="entry name" value="SNRNA-ACTIVATING PROTEIN COMPLEX SUBUNIT 4"/>
    <property type="match status" value="1"/>
</dbReference>
<feature type="domain" description="HTH myb-type" evidence="6">
    <location>
        <begin position="10"/>
        <end position="66"/>
    </location>
</feature>
<keyword evidence="3" id="KW-0804">Transcription</keyword>
<dbReference type="PROSITE" id="PS50090">
    <property type="entry name" value="MYB_LIKE"/>
    <property type="match status" value="2"/>
</dbReference>
<dbReference type="InterPro" id="IPR017930">
    <property type="entry name" value="Myb_dom"/>
</dbReference>
<dbReference type="InterPro" id="IPR001005">
    <property type="entry name" value="SANT/Myb"/>
</dbReference>
<dbReference type="PANTHER" id="PTHR46621:SF1">
    <property type="entry name" value="SNRNA-ACTIVATING PROTEIN COMPLEX SUBUNIT 4"/>
    <property type="match status" value="1"/>
</dbReference>
<gene>
    <name evidence="7" type="ORF">M9Y10_010383</name>
</gene>
<dbReference type="Gene3D" id="1.10.10.60">
    <property type="entry name" value="Homeodomain-like"/>
    <property type="match status" value="2"/>
</dbReference>
<evidence type="ECO:0000313" key="8">
    <source>
        <dbReference type="Proteomes" id="UP001470230"/>
    </source>
</evidence>
<evidence type="ECO:0000256" key="1">
    <source>
        <dbReference type="ARBA" id="ARBA00023015"/>
    </source>
</evidence>